<dbReference type="EMBL" id="LJPX01000346">
    <property type="protein sequence ID" value="KPW71843.1"/>
    <property type="molecule type" value="Genomic_DNA"/>
</dbReference>
<proteinExistence type="predicted"/>
<gene>
    <name evidence="1" type="ORF">ALO81_03538</name>
</gene>
<feature type="non-terminal residue" evidence="1">
    <location>
        <position position="1"/>
    </location>
</feature>
<evidence type="ECO:0000313" key="1">
    <source>
        <dbReference type="EMBL" id="KPW71843.1"/>
    </source>
</evidence>
<accession>A0A0P9LPV5</accession>
<protein>
    <submittedName>
        <fullName evidence="1">Uncharacterized protein</fullName>
    </submittedName>
</protein>
<evidence type="ECO:0000313" key="2">
    <source>
        <dbReference type="Proteomes" id="UP000050564"/>
    </source>
</evidence>
<reference evidence="1 2" key="1">
    <citation type="submission" date="2015-09" db="EMBL/GenBank/DDBJ databases">
        <title>Genome announcement of multiple Pseudomonas syringae strains.</title>
        <authorList>
            <person name="Thakur S."/>
            <person name="Wang P.W."/>
            <person name="Gong Y."/>
            <person name="Weir B.S."/>
            <person name="Guttman D.S."/>
        </authorList>
    </citation>
    <scope>NUCLEOTIDE SEQUENCE [LARGE SCALE GENOMIC DNA]</scope>
    <source>
        <strain evidence="1 2">ICMP2823</strain>
    </source>
</reference>
<dbReference type="AlphaFoldDB" id="A0A0P9LPV5"/>
<organism evidence="1 2">
    <name type="scientific">Pseudomonas cannabina</name>
    <dbReference type="NCBI Taxonomy" id="86840"/>
    <lineage>
        <taxon>Bacteria</taxon>
        <taxon>Pseudomonadati</taxon>
        <taxon>Pseudomonadota</taxon>
        <taxon>Gammaproteobacteria</taxon>
        <taxon>Pseudomonadales</taxon>
        <taxon>Pseudomonadaceae</taxon>
        <taxon>Pseudomonas</taxon>
    </lineage>
</organism>
<dbReference type="Proteomes" id="UP000050564">
    <property type="component" value="Unassembled WGS sequence"/>
</dbReference>
<sequence length="82" mass="9199">SALDGAVAIYIDNLATGTRYTDAVIQAQFQRIKEELNRKPVIGRSLVSRATLFVRHIGEYRQQKRADPETILKQLLASASQQ</sequence>
<dbReference type="PATRIC" id="fig|86840.3.peg.5137"/>
<comment type="caution">
    <text evidence="1">The sequence shown here is derived from an EMBL/GenBank/DDBJ whole genome shotgun (WGS) entry which is preliminary data.</text>
</comment>
<name>A0A0P9LPV5_PSECA</name>